<dbReference type="EMBL" id="RAWG01000123">
    <property type="protein sequence ID" value="RKH40764.1"/>
    <property type="molecule type" value="Genomic_DNA"/>
</dbReference>
<keyword evidence="1" id="KW-0812">Transmembrane</keyword>
<organism evidence="2 3">
    <name type="scientific">Corallococcus sicarius</name>
    <dbReference type="NCBI Taxonomy" id="2316726"/>
    <lineage>
        <taxon>Bacteria</taxon>
        <taxon>Pseudomonadati</taxon>
        <taxon>Myxococcota</taxon>
        <taxon>Myxococcia</taxon>
        <taxon>Myxococcales</taxon>
        <taxon>Cystobacterineae</taxon>
        <taxon>Myxococcaceae</taxon>
        <taxon>Corallococcus</taxon>
    </lineage>
</organism>
<comment type="caution">
    <text evidence="2">The sequence shown here is derived from an EMBL/GenBank/DDBJ whole genome shotgun (WGS) entry which is preliminary data.</text>
</comment>
<feature type="transmembrane region" description="Helical" evidence="1">
    <location>
        <begin position="12"/>
        <end position="34"/>
    </location>
</feature>
<protein>
    <submittedName>
        <fullName evidence="2">Uncharacterized protein</fullName>
    </submittedName>
</protein>
<keyword evidence="1" id="KW-0472">Membrane</keyword>
<evidence type="ECO:0000313" key="2">
    <source>
        <dbReference type="EMBL" id="RKH40764.1"/>
    </source>
</evidence>
<sequence length="187" mass="20659">MRAPPASRRSRATAIGATAFLILALPFLVLGVFFLGQKARLDLRCEPRAACVLTSSSWLSQAEVGRYGPQDIRRVDVARSRSTRKGAAPIFRPRLETTSGVQPLAYQWTEDEAEATAFVDTVQRYLSGPRTDPFHVYRDDRRASLRVGGAFTGVGLAVLCLCLWLAARTVAHRRTERAERTGRALLS</sequence>
<accession>A0A3A8NMW5</accession>
<dbReference type="RefSeq" id="WP_120626866.1">
    <property type="nucleotide sequence ID" value="NZ_RAWG01000123.1"/>
</dbReference>
<evidence type="ECO:0000313" key="3">
    <source>
        <dbReference type="Proteomes" id="UP000273405"/>
    </source>
</evidence>
<dbReference type="Proteomes" id="UP000273405">
    <property type="component" value="Unassembled WGS sequence"/>
</dbReference>
<gene>
    <name evidence="2" type="ORF">D7X12_19945</name>
</gene>
<reference evidence="3" key="1">
    <citation type="submission" date="2018-09" db="EMBL/GenBank/DDBJ databases">
        <authorList>
            <person name="Livingstone P.G."/>
            <person name="Whitworth D.E."/>
        </authorList>
    </citation>
    <scope>NUCLEOTIDE SEQUENCE [LARGE SCALE GENOMIC DNA]</scope>
    <source>
        <strain evidence="3">CA040B</strain>
    </source>
</reference>
<keyword evidence="3" id="KW-1185">Reference proteome</keyword>
<dbReference type="OrthoDB" id="5522615at2"/>
<name>A0A3A8NMW5_9BACT</name>
<proteinExistence type="predicted"/>
<dbReference type="AlphaFoldDB" id="A0A3A8NMW5"/>
<feature type="transmembrane region" description="Helical" evidence="1">
    <location>
        <begin position="147"/>
        <end position="167"/>
    </location>
</feature>
<evidence type="ECO:0000256" key="1">
    <source>
        <dbReference type="SAM" id="Phobius"/>
    </source>
</evidence>
<keyword evidence="1" id="KW-1133">Transmembrane helix</keyword>